<organism evidence="5 6">
    <name type="scientific">Candidatus Phycorickettsia trachydisci</name>
    <dbReference type="NCBI Taxonomy" id="2115978"/>
    <lineage>
        <taxon>Bacteria</taxon>
        <taxon>Pseudomonadati</taxon>
        <taxon>Pseudomonadota</taxon>
        <taxon>Alphaproteobacteria</taxon>
        <taxon>Rickettsiales</taxon>
        <taxon>Rickettsiaceae</taxon>
        <taxon>Candidatus Phycorickettsia</taxon>
    </lineage>
</organism>
<proteinExistence type="inferred from homology"/>
<evidence type="ECO:0000313" key="5">
    <source>
        <dbReference type="EMBL" id="AVP87443.1"/>
    </source>
</evidence>
<keyword evidence="6" id="KW-1185">Reference proteome</keyword>
<dbReference type="SUPFAM" id="SSF53067">
    <property type="entry name" value="Actin-like ATPase domain"/>
    <property type="match status" value="2"/>
</dbReference>
<accession>A0A2P1P849</accession>
<dbReference type="InterPro" id="IPR029048">
    <property type="entry name" value="HSP70_C_sf"/>
</dbReference>
<dbReference type="Gene3D" id="3.30.420.40">
    <property type="match status" value="4"/>
</dbReference>
<dbReference type="PROSITE" id="PS00329">
    <property type="entry name" value="HSP70_2"/>
    <property type="match status" value="1"/>
</dbReference>
<dbReference type="AlphaFoldDB" id="A0A2P1P849"/>
<dbReference type="Gene3D" id="2.60.34.10">
    <property type="entry name" value="Substrate Binding Domain Of DNAk, Chain A, domain 1"/>
    <property type="match status" value="1"/>
</dbReference>
<dbReference type="SUPFAM" id="SSF100920">
    <property type="entry name" value="Heat shock protein 70kD (HSP70), peptide-binding domain"/>
    <property type="match status" value="1"/>
</dbReference>
<evidence type="ECO:0000256" key="1">
    <source>
        <dbReference type="ARBA" id="ARBA00007381"/>
    </source>
</evidence>
<dbReference type="InterPro" id="IPR018181">
    <property type="entry name" value="Heat_shock_70_CS"/>
</dbReference>
<name>A0A2P1P849_9RICK</name>
<gene>
    <name evidence="5" type="ORF">phytr_4960</name>
</gene>
<keyword evidence="3 4" id="KW-0067">ATP-binding</keyword>
<dbReference type="OrthoDB" id="9766019at2"/>
<dbReference type="Gene3D" id="3.90.640.10">
    <property type="entry name" value="Actin, Chain A, domain 4"/>
    <property type="match status" value="2"/>
</dbReference>
<dbReference type="PRINTS" id="PR00301">
    <property type="entry name" value="HEATSHOCK70"/>
</dbReference>
<dbReference type="InterPro" id="IPR029047">
    <property type="entry name" value="HSP70_peptide-bd_sf"/>
</dbReference>
<comment type="similarity">
    <text evidence="1 4">Belongs to the heat shock protein 70 family.</text>
</comment>
<dbReference type="KEGG" id="ptc:phytr_4960"/>
<dbReference type="Pfam" id="PF00012">
    <property type="entry name" value="HSP70"/>
    <property type="match status" value="2"/>
</dbReference>
<evidence type="ECO:0000256" key="4">
    <source>
        <dbReference type="RuleBase" id="RU003322"/>
    </source>
</evidence>
<dbReference type="Proteomes" id="UP000241762">
    <property type="component" value="Chromosome"/>
</dbReference>
<sequence>MSLLQIQDPKKNRLEVVVGIDFGTTNSCIAFSDDAKPFVLGGDQKLLPSVLSFDEGKWQVGKARGISIASIKRILGKSYDQIMASDAIDPKLKEIISHKDGTLKIKVDGKYFEPIYLASLIFSELKKIAERHLKQEIKKAVVSVPAYFDDRQKSAIKQAANMVGLDVIRLIQEPTAAGFAYGIQYKDTKGQYLVYDLGGGTFDVSLLNIQGKVIQVIAVSGDDMLGGDDIDHAVGKHLDISLKTAKKLKELVSPSKDATVDKTKLTWEEYEKIAAPIIEKTIKLTSSVVGLSNNLRGIILVGGSSKSPLIKKMLSKFEVEILEGIDPDRAVALGAALQAENLSRAKSHILIDVLPLSLGIEVMGGLNDKVIMKNTPIPTCVKRNFTTYADNQYAIKFRIIQGEREFAKDCREVGFFELSGLSPMPAGLPKVEVNFMIDADGLLYINASESISGVNKELVVEMQNLNQDVTDILQESFEKAEEDLNARILKEQILKAEDLISKVHKILHKLSKDHDLGTFIQRLQDAIESEDTKRIKEAYETLEAKFTPICLDHFNNQISKLLQNTKISKFD</sequence>
<dbReference type="GO" id="GO:0140662">
    <property type="term" value="F:ATP-dependent protein folding chaperone"/>
    <property type="evidence" value="ECO:0007669"/>
    <property type="project" value="InterPro"/>
</dbReference>
<reference evidence="5 6" key="1">
    <citation type="submission" date="2018-03" db="EMBL/GenBank/DDBJ databases">
        <title>A gene transfer event suggests a long-term partnership between eustigmatophyte algae and a novel lineage of endosymbiotic bacteria.</title>
        <authorList>
            <person name="Yurchenko T."/>
            <person name="Sevcikova T."/>
            <person name="Pribyl P."/>
            <person name="El Karkouri K."/>
            <person name="Klimes V."/>
            <person name="Amaral R."/>
            <person name="Zbrankova V."/>
            <person name="Kim E."/>
            <person name="Raoult D."/>
            <person name="Santos L.M.A."/>
            <person name="Elias M."/>
        </authorList>
    </citation>
    <scope>NUCLEOTIDE SEQUENCE [LARGE SCALE GENOMIC DNA]</scope>
    <source>
        <strain evidence="5">CCALA 838</strain>
    </source>
</reference>
<dbReference type="Gene3D" id="1.20.1270.10">
    <property type="match status" value="1"/>
</dbReference>
<dbReference type="EMBL" id="CP027845">
    <property type="protein sequence ID" value="AVP87443.1"/>
    <property type="molecule type" value="Genomic_DNA"/>
</dbReference>
<evidence type="ECO:0000313" key="6">
    <source>
        <dbReference type="Proteomes" id="UP000241762"/>
    </source>
</evidence>
<dbReference type="RefSeq" id="WP_106874305.1">
    <property type="nucleotide sequence ID" value="NZ_CP027845.1"/>
</dbReference>
<dbReference type="InterPro" id="IPR043129">
    <property type="entry name" value="ATPase_NBD"/>
</dbReference>
<evidence type="ECO:0000256" key="2">
    <source>
        <dbReference type="ARBA" id="ARBA00022741"/>
    </source>
</evidence>
<keyword evidence="2 4" id="KW-0547">Nucleotide-binding</keyword>
<dbReference type="SUPFAM" id="SSF100934">
    <property type="entry name" value="Heat shock protein 70kD (HSP70), C-terminal subdomain"/>
    <property type="match status" value="1"/>
</dbReference>
<dbReference type="GO" id="GO:0005524">
    <property type="term" value="F:ATP binding"/>
    <property type="evidence" value="ECO:0007669"/>
    <property type="project" value="UniProtKB-KW"/>
</dbReference>
<protein>
    <submittedName>
        <fullName evidence="5">Chaperone protein HscA</fullName>
    </submittedName>
</protein>
<dbReference type="PANTHER" id="PTHR19375">
    <property type="entry name" value="HEAT SHOCK PROTEIN 70KDA"/>
    <property type="match status" value="1"/>
</dbReference>
<dbReference type="InterPro" id="IPR013126">
    <property type="entry name" value="Hsp_70_fam"/>
</dbReference>
<evidence type="ECO:0000256" key="3">
    <source>
        <dbReference type="ARBA" id="ARBA00022840"/>
    </source>
</evidence>